<accession>A0ABW5P170</accession>
<feature type="compositionally biased region" description="Pro residues" evidence="1">
    <location>
        <begin position="493"/>
        <end position="503"/>
    </location>
</feature>
<evidence type="ECO:0000256" key="1">
    <source>
        <dbReference type="SAM" id="MobiDB-lite"/>
    </source>
</evidence>
<reference evidence="5" key="1">
    <citation type="journal article" date="2019" name="Int. J. Syst. Evol. Microbiol.">
        <title>The Global Catalogue of Microorganisms (GCM) 10K type strain sequencing project: providing services to taxonomists for standard genome sequencing and annotation.</title>
        <authorList>
            <consortium name="The Broad Institute Genomics Platform"/>
            <consortium name="The Broad Institute Genome Sequencing Center for Infectious Disease"/>
            <person name="Wu L."/>
            <person name="Ma J."/>
        </authorList>
    </citation>
    <scope>NUCLEOTIDE SEQUENCE [LARGE SCALE GENOMIC DNA]</scope>
    <source>
        <strain evidence="5">KCTC 33842</strain>
    </source>
</reference>
<evidence type="ECO:0000259" key="3">
    <source>
        <dbReference type="Pfam" id="PF13559"/>
    </source>
</evidence>
<protein>
    <submittedName>
        <fullName evidence="4">DUF4129 domain-containing protein</fullName>
    </submittedName>
</protein>
<dbReference type="RefSeq" id="WP_386843615.1">
    <property type="nucleotide sequence ID" value="NZ_JBHUMK010000017.1"/>
</dbReference>
<evidence type="ECO:0000256" key="2">
    <source>
        <dbReference type="SAM" id="Phobius"/>
    </source>
</evidence>
<feature type="transmembrane region" description="Helical" evidence="2">
    <location>
        <begin position="298"/>
        <end position="321"/>
    </location>
</feature>
<feature type="transmembrane region" description="Helical" evidence="2">
    <location>
        <begin position="43"/>
        <end position="68"/>
    </location>
</feature>
<gene>
    <name evidence="4" type="ORF">ACFSR9_04930</name>
</gene>
<name>A0ABW5P170_9DEIO</name>
<feature type="region of interest" description="Disordered" evidence="1">
    <location>
        <begin position="218"/>
        <end position="245"/>
    </location>
</feature>
<evidence type="ECO:0000313" key="4">
    <source>
        <dbReference type="EMBL" id="MFD2608785.1"/>
    </source>
</evidence>
<keyword evidence="5" id="KW-1185">Reference proteome</keyword>
<feature type="region of interest" description="Disordered" evidence="1">
    <location>
        <begin position="1"/>
        <end position="36"/>
    </location>
</feature>
<dbReference type="PANTHER" id="PTHR42736">
    <property type="entry name" value="PROTEIN-GLUTAMINE GAMMA-GLUTAMYLTRANSFERASE"/>
    <property type="match status" value="1"/>
</dbReference>
<organism evidence="4 5">
    <name type="scientific">Deinococcus taklimakanensis</name>
    <dbReference type="NCBI Taxonomy" id="536443"/>
    <lineage>
        <taxon>Bacteria</taxon>
        <taxon>Thermotogati</taxon>
        <taxon>Deinococcota</taxon>
        <taxon>Deinococci</taxon>
        <taxon>Deinococcales</taxon>
        <taxon>Deinococcaceae</taxon>
        <taxon>Deinococcus</taxon>
    </lineage>
</organism>
<sequence length="503" mass="52120">MTIRPASVPAGPPFPGDPDPPAPPADRGAPPDRQGGSWRRSGVALLPLALAGLLPLWVVALLCGLFALGVRSARWQEARLLAGLLVIGAGAALKVLALGFSDPVAVINLGLLFLVQTVAFIALYHASQAVEEGRGWGALLVLGLGLLAPQPLLLAALVGAQLARPAADDRALNASRQPGRSAAVWLGGTLLALTVLSLALPRSGVVWGHLLPARVAAPVTDEKPDPGPPLPTDPPTDPDTPTRTRAEFPVPFQVTFSDTALQGVLTLSPLLGFLMIVVAAVALLRAQARAQRGTPPTLPEMLMIAGLVLTTLLWTLIAALLGSGGGGGGSGGQEPLSAPDRLLNALKRAAPEREIDVSAVMWGVWLLLLLSVLLLAAAAWFVLRRAAPPEQSARPAEAQAEALATDPPPLHRVRAAYRAADLALRDAGLGRADTETPTAYAARLGAAFPALAAPLSTLTRLYEPVRYGGRVTEEDAAQAESALGDVQATLPTLPRPRLNPDPA</sequence>
<evidence type="ECO:0000313" key="5">
    <source>
        <dbReference type="Proteomes" id="UP001597475"/>
    </source>
</evidence>
<keyword evidence="2" id="KW-1133">Transmembrane helix</keyword>
<dbReference type="InterPro" id="IPR052901">
    <property type="entry name" value="Bact_TGase-like"/>
</dbReference>
<dbReference type="InterPro" id="IPR025403">
    <property type="entry name" value="TgpA-like_C"/>
</dbReference>
<feature type="transmembrane region" description="Helical" evidence="2">
    <location>
        <begin position="80"/>
        <end position="97"/>
    </location>
</feature>
<dbReference type="Proteomes" id="UP001597475">
    <property type="component" value="Unassembled WGS sequence"/>
</dbReference>
<feature type="compositionally biased region" description="Pro residues" evidence="1">
    <location>
        <begin position="10"/>
        <end position="24"/>
    </location>
</feature>
<feature type="transmembrane region" description="Helical" evidence="2">
    <location>
        <begin position="264"/>
        <end position="286"/>
    </location>
</feature>
<dbReference type="EMBL" id="JBHUMK010000017">
    <property type="protein sequence ID" value="MFD2608785.1"/>
    <property type="molecule type" value="Genomic_DNA"/>
</dbReference>
<feature type="region of interest" description="Disordered" evidence="1">
    <location>
        <begin position="476"/>
        <end position="503"/>
    </location>
</feature>
<dbReference type="Pfam" id="PF13559">
    <property type="entry name" value="DUF4129"/>
    <property type="match status" value="1"/>
</dbReference>
<feature type="transmembrane region" description="Helical" evidence="2">
    <location>
        <begin position="136"/>
        <end position="160"/>
    </location>
</feature>
<feature type="transmembrane region" description="Helical" evidence="2">
    <location>
        <begin position="362"/>
        <end position="383"/>
    </location>
</feature>
<keyword evidence="2" id="KW-0812">Transmembrane</keyword>
<feature type="transmembrane region" description="Helical" evidence="2">
    <location>
        <begin position="104"/>
        <end position="124"/>
    </location>
</feature>
<dbReference type="PANTHER" id="PTHR42736:SF1">
    <property type="entry name" value="PROTEIN-GLUTAMINE GAMMA-GLUTAMYLTRANSFERASE"/>
    <property type="match status" value="1"/>
</dbReference>
<keyword evidence="2" id="KW-0472">Membrane</keyword>
<feature type="transmembrane region" description="Helical" evidence="2">
    <location>
        <begin position="181"/>
        <end position="200"/>
    </location>
</feature>
<feature type="compositionally biased region" description="Pro residues" evidence="1">
    <location>
        <begin position="226"/>
        <end position="238"/>
    </location>
</feature>
<proteinExistence type="predicted"/>
<comment type="caution">
    <text evidence="4">The sequence shown here is derived from an EMBL/GenBank/DDBJ whole genome shotgun (WGS) entry which is preliminary data.</text>
</comment>
<feature type="domain" description="Protein-glutamine gamma-glutamyltransferase-like C-terminal" evidence="3">
    <location>
        <begin position="416"/>
        <end position="483"/>
    </location>
</feature>